<evidence type="ECO:0000256" key="4">
    <source>
        <dbReference type="ARBA" id="ARBA00022927"/>
    </source>
</evidence>
<protein>
    <submittedName>
        <fullName evidence="9">Uncharacterized protein</fullName>
    </submittedName>
</protein>
<dbReference type="Gene3D" id="1.20.58.160">
    <property type="match status" value="1"/>
</dbReference>
<dbReference type="Proteomes" id="UP001152523">
    <property type="component" value="Unassembled WGS sequence"/>
</dbReference>
<dbReference type="InterPro" id="IPR008942">
    <property type="entry name" value="ENTH_VHS"/>
</dbReference>
<comment type="similarity">
    <text evidence="2">Belongs to the TOM1 family.</text>
</comment>
<evidence type="ECO:0000313" key="9">
    <source>
        <dbReference type="EMBL" id="CAH9070938.1"/>
    </source>
</evidence>
<dbReference type="SMART" id="SM00288">
    <property type="entry name" value="VHS"/>
    <property type="match status" value="1"/>
</dbReference>
<feature type="compositionally biased region" description="Polar residues" evidence="6">
    <location>
        <begin position="149"/>
        <end position="161"/>
    </location>
</feature>
<feature type="compositionally biased region" description="Basic and acidic residues" evidence="6">
    <location>
        <begin position="302"/>
        <end position="313"/>
    </location>
</feature>
<dbReference type="PROSITE" id="PS50909">
    <property type="entry name" value="GAT"/>
    <property type="match status" value="1"/>
</dbReference>
<evidence type="ECO:0000256" key="1">
    <source>
        <dbReference type="ARBA" id="ARBA00004170"/>
    </source>
</evidence>
<dbReference type="InterPro" id="IPR004152">
    <property type="entry name" value="GAT_dom"/>
</dbReference>
<dbReference type="SUPFAM" id="SSF48464">
    <property type="entry name" value="ENTH/VHS domain"/>
    <property type="match status" value="1"/>
</dbReference>
<dbReference type="InterPro" id="IPR002014">
    <property type="entry name" value="VHS_dom"/>
</dbReference>
<dbReference type="InterPro" id="IPR044836">
    <property type="entry name" value="TOL_plant"/>
</dbReference>
<feature type="compositionally biased region" description="Basic and acidic residues" evidence="6">
    <location>
        <begin position="332"/>
        <end position="348"/>
    </location>
</feature>
<feature type="region of interest" description="Disordered" evidence="6">
    <location>
        <begin position="294"/>
        <end position="407"/>
    </location>
</feature>
<evidence type="ECO:0000256" key="3">
    <source>
        <dbReference type="ARBA" id="ARBA00022448"/>
    </source>
</evidence>
<evidence type="ECO:0000256" key="2">
    <source>
        <dbReference type="ARBA" id="ARBA00007708"/>
    </source>
</evidence>
<proteinExistence type="inferred from homology"/>
<dbReference type="SUPFAM" id="SSF89009">
    <property type="entry name" value="GAT-like domain"/>
    <property type="match status" value="1"/>
</dbReference>
<dbReference type="Pfam" id="PF03127">
    <property type="entry name" value="GAT"/>
    <property type="match status" value="1"/>
</dbReference>
<dbReference type="CDD" id="cd14231">
    <property type="entry name" value="GAT_GGA-like_plant"/>
    <property type="match status" value="1"/>
</dbReference>
<comment type="subcellular location">
    <subcellularLocation>
        <location evidence="1">Membrane</location>
        <topology evidence="1">Peripheral membrane protein</topology>
    </subcellularLocation>
</comment>
<dbReference type="GO" id="GO:0043130">
    <property type="term" value="F:ubiquitin binding"/>
    <property type="evidence" value="ECO:0007669"/>
    <property type="project" value="InterPro"/>
</dbReference>
<feature type="region of interest" description="Disordered" evidence="6">
    <location>
        <begin position="268"/>
        <end position="287"/>
    </location>
</feature>
<feature type="region of interest" description="Disordered" evidence="6">
    <location>
        <begin position="143"/>
        <end position="187"/>
    </location>
</feature>
<keyword evidence="4" id="KW-0653">Protein transport</keyword>
<dbReference type="Pfam" id="PF00790">
    <property type="entry name" value="VHS"/>
    <property type="match status" value="1"/>
</dbReference>
<name>A0AAV0CA68_9ASTE</name>
<feature type="domain" description="GAT" evidence="8">
    <location>
        <begin position="179"/>
        <end position="267"/>
    </location>
</feature>
<dbReference type="CDD" id="cd03561">
    <property type="entry name" value="VHS"/>
    <property type="match status" value="1"/>
</dbReference>
<sequence length="407" mass="44971">MATELVNSATSEKLNETDWMKNIEICELVARDHSQAKEVIKAIKKRLGSKNSTTQIFAVTLLEMLLNNIGDPVHKQVIDTRILPMLVLIVKKKSDIAIQEKIYHLLDAAQTSVGGISGRYPQYYSAYHELVSAGVQFGQRPRVIPKEPSLSSNESKNNNPGGSELASSQSQKKSPQPETKNDSGSSVLQKANAALEILRDVMDAVDPQLPEGGKDEFTLDLVEQCSFQKQRVMHLAMTCGDGDVVSKAIEVNEQLDRVLSRHDALVSGRSISMPNPAGNEQPEDEEEAEQLYRRMRKGKAHVQSEDEDRHIDQPRGLLGSSVPGSRLHRPLIRTEESSDHKQEHDRGKAAAVAIPPPPAKHAEREKFFRENKSSNSSPTALTGHVRDLSLHRRNASSSQTGSVDFSN</sequence>
<dbReference type="EMBL" id="CAMAPF010000018">
    <property type="protein sequence ID" value="CAH9070938.1"/>
    <property type="molecule type" value="Genomic_DNA"/>
</dbReference>
<evidence type="ECO:0000313" key="10">
    <source>
        <dbReference type="Proteomes" id="UP001152523"/>
    </source>
</evidence>
<evidence type="ECO:0000259" key="8">
    <source>
        <dbReference type="PROSITE" id="PS50909"/>
    </source>
</evidence>
<dbReference type="InterPro" id="IPR038425">
    <property type="entry name" value="GAT_sf"/>
</dbReference>
<dbReference type="AlphaFoldDB" id="A0AAV0CA68"/>
<keyword evidence="5" id="KW-0472">Membrane</keyword>
<dbReference type="GO" id="GO:0005737">
    <property type="term" value="C:cytoplasm"/>
    <property type="evidence" value="ECO:0007669"/>
    <property type="project" value="UniProtKB-ARBA"/>
</dbReference>
<feature type="compositionally biased region" description="Polar residues" evidence="6">
    <location>
        <begin position="395"/>
        <end position="407"/>
    </location>
</feature>
<evidence type="ECO:0000259" key="7">
    <source>
        <dbReference type="PROSITE" id="PS50179"/>
    </source>
</evidence>
<dbReference type="PANTHER" id="PTHR45898:SF3">
    <property type="entry name" value="TOM1-LIKE PROTEIN 5"/>
    <property type="match status" value="1"/>
</dbReference>
<reference evidence="9" key="1">
    <citation type="submission" date="2022-07" db="EMBL/GenBank/DDBJ databases">
        <authorList>
            <person name="Macas J."/>
            <person name="Novak P."/>
            <person name="Neumann P."/>
        </authorList>
    </citation>
    <scope>NUCLEOTIDE SEQUENCE</scope>
</reference>
<dbReference type="GO" id="GO:0043328">
    <property type="term" value="P:protein transport to vacuole involved in ubiquitin-dependent protein catabolic process via the multivesicular body sorting pathway"/>
    <property type="evidence" value="ECO:0007669"/>
    <property type="project" value="InterPro"/>
</dbReference>
<feature type="domain" description="VHS" evidence="7">
    <location>
        <begin position="9"/>
        <end position="138"/>
    </location>
</feature>
<evidence type="ECO:0000256" key="6">
    <source>
        <dbReference type="SAM" id="MobiDB-lite"/>
    </source>
</evidence>
<dbReference type="GO" id="GO:0016020">
    <property type="term" value="C:membrane"/>
    <property type="evidence" value="ECO:0007669"/>
    <property type="project" value="UniProtKB-SubCell"/>
</dbReference>
<comment type="caution">
    <text evidence="9">The sequence shown here is derived from an EMBL/GenBank/DDBJ whole genome shotgun (WGS) entry which is preliminary data.</text>
</comment>
<feature type="compositionally biased region" description="Basic and acidic residues" evidence="6">
    <location>
        <begin position="360"/>
        <end position="372"/>
    </location>
</feature>
<gene>
    <name evidence="9" type="ORF">CEPIT_LOCUS3661</name>
</gene>
<keyword evidence="3" id="KW-0813">Transport</keyword>
<dbReference type="GO" id="GO:0035091">
    <property type="term" value="F:phosphatidylinositol binding"/>
    <property type="evidence" value="ECO:0007669"/>
    <property type="project" value="InterPro"/>
</dbReference>
<dbReference type="Gene3D" id="1.25.40.90">
    <property type="match status" value="1"/>
</dbReference>
<evidence type="ECO:0000256" key="5">
    <source>
        <dbReference type="ARBA" id="ARBA00023136"/>
    </source>
</evidence>
<keyword evidence="10" id="KW-1185">Reference proteome</keyword>
<feature type="compositionally biased region" description="Low complexity" evidence="6">
    <location>
        <begin position="167"/>
        <end position="177"/>
    </location>
</feature>
<dbReference type="PANTHER" id="PTHR45898">
    <property type="entry name" value="TOM1-LIKE PROTEIN"/>
    <property type="match status" value="1"/>
</dbReference>
<accession>A0AAV0CA68</accession>
<dbReference type="PROSITE" id="PS50179">
    <property type="entry name" value="VHS"/>
    <property type="match status" value="1"/>
</dbReference>
<organism evidence="9 10">
    <name type="scientific">Cuscuta epithymum</name>
    <dbReference type="NCBI Taxonomy" id="186058"/>
    <lineage>
        <taxon>Eukaryota</taxon>
        <taxon>Viridiplantae</taxon>
        <taxon>Streptophyta</taxon>
        <taxon>Embryophyta</taxon>
        <taxon>Tracheophyta</taxon>
        <taxon>Spermatophyta</taxon>
        <taxon>Magnoliopsida</taxon>
        <taxon>eudicotyledons</taxon>
        <taxon>Gunneridae</taxon>
        <taxon>Pentapetalae</taxon>
        <taxon>asterids</taxon>
        <taxon>lamiids</taxon>
        <taxon>Solanales</taxon>
        <taxon>Convolvulaceae</taxon>
        <taxon>Cuscuteae</taxon>
        <taxon>Cuscuta</taxon>
        <taxon>Cuscuta subgen. Cuscuta</taxon>
    </lineage>
</organism>